<name>A0A9X0QXA9_9PROT</name>
<keyword evidence="2" id="KW-1185">Reference proteome</keyword>
<organism evidence="1 2">
    <name type="scientific">Siccirubricoccus deserti</name>
    <dbReference type="NCBI Taxonomy" id="2013562"/>
    <lineage>
        <taxon>Bacteria</taxon>
        <taxon>Pseudomonadati</taxon>
        <taxon>Pseudomonadota</taxon>
        <taxon>Alphaproteobacteria</taxon>
        <taxon>Acetobacterales</taxon>
        <taxon>Roseomonadaceae</taxon>
        <taxon>Siccirubricoccus</taxon>
    </lineage>
</organism>
<dbReference type="AlphaFoldDB" id="A0A9X0QXA9"/>
<evidence type="ECO:0000313" key="2">
    <source>
        <dbReference type="Proteomes" id="UP000600101"/>
    </source>
</evidence>
<dbReference type="Proteomes" id="UP000600101">
    <property type="component" value="Unassembled WGS sequence"/>
</dbReference>
<dbReference type="PROSITE" id="PS51257">
    <property type="entry name" value="PROKAR_LIPOPROTEIN"/>
    <property type="match status" value="1"/>
</dbReference>
<reference evidence="1" key="1">
    <citation type="submission" date="2020-08" db="EMBL/GenBank/DDBJ databases">
        <authorList>
            <person name="Hu Y."/>
            <person name="Nguyen S.V."/>
            <person name="Li F."/>
            <person name="Fanning S."/>
        </authorList>
    </citation>
    <scope>NUCLEOTIDE SEQUENCE</scope>
    <source>
        <strain evidence="1">SYSU D8009</strain>
    </source>
</reference>
<proteinExistence type="predicted"/>
<evidence type="ECO:0000313" key="1">
    <source>
        <dbReference type="EMBL" id="MBC4015674.1"/>
    </source>
</evidence>
<dbReference type="RefSeq" id="WP_186770447.1">
    <property type="nucleotide sequence ID" value="NZ_JACOMF010000009.1"/>
</dbReference>
<accession>A0A9X0QXA9</accession>
<dbReference type="EMBL" id="JACOMF010000009">
    <property type="protein sequence ID" value="MBC4015674.1"/>
    <property type="molecule type" value="Genomic_DNA"/>
</dbReference>
<sequence>MRALPLLLLIGVAACAQQQTVEFLPSRKGAEELRAMQTRVVAGEPDEVARAVIGTLHDLGYRITRADAETGTISATRATALRIAVVVRPRPPGQVAVRANATIVALRQEAQVDAAEFYSANFFNQLSAFMQRDLVTLASREEAPEAVRPVAERLALRERAAAAESPAQPSQGTPAQ</sequence>
<comment type="caution">
    <text evidence="1">The sequence shown here is derived from an EMBL/GenBank/DDBJ whole genome shotgun (WGS) entry which is preliminary data.</text>
</comment>
<protein>
    <submittedName>
        <fullName evidence="1">Uncharacterized protein</fullName>
    </submittedName>
</protein>
<gene>
    <name evidence="1" type="ORF">H7965_10060</name>
</gene>